<dbReference type="AlphaFoldDB" id="A0AAD2D6T4"/>
<feature type="region of interest" description="Disordered" evidence="1">
    <location>
        <begin position="1"/>
        <end position="24"/>
    </location>
</feature>
<feature type="region of interest" description="Disordered" evidence="1">
    <location>
        <begin position="131"/>
        <end position="153"/>
    </location>
</feature>
<feature type="compositionally biased region" description="Basic and acidic residues" evidence="1">
    <location>
        <begin position="567"/>
        <end position="576"/>
    </location>
</feature>
<feature type="region of interest" description="Disordered" evidence="1">
    <location>
        <begin position="754"/>
        <end position="773"/>
    </location>
</feature>
<feature type="region of interest" description="Disordered" evidence="1">
    <location>
        <begin position="216"/>
        <end position="283"/>
    </location>
</feature>
<protein>
    <submittedName>
        <fullName evidence="2">Uncharacterized protein</fullName>
    </submittedName>
</protein>
<evidence type="ECO:0000256" key="1">
    <source>
        <dbReference type="SAM" id="MobiDB-lite"/>
    </source>
</evidence>
<comment type="caution">
    <text evidence="2">The sequence shown here is derived from an EMBL/GenBank/DDBJ whole genome shotgun (WGS) entry which is preliminary data.</text>
</comment>
<reference evidence="2" key="1">
    <citation type="submission" date="2023-07" db="EMBL/GenBank/DDBJ databases">
        <authorList>
            <consortium name="AG Swart"/>
            <person name="Singh M."/>
            <person name="Singh A."/>
            <person name="Seah K."/>
            <person name="Emmerich C."/>
        </authorList>
    </citation>
    <scope>NUCLEOTIDE SEQUENCE</scope>
    <source>
        <strain evidence="2">DP1</strain>
    </source>
</reference>
<feature type="compositionally biased region" description="Polar residues" evidence="1">
    <location>
        <begin position="230"/>
        <end position="243"/>
    </location>
</feature>
<keyword evidence="3" id="KW-1185">Reference proteome</keyword>
<feature type="compositionally biased region" description="Basic and acidic residues" evidence="1">
    <location>
        <begin position="263"/>
        <end position="273"/>
    </location>
</feature>
<feature type="compositionally biased region" description="Polar residues" evidence="1">
    <location>
        <begin position="143"/>
        <end position="153"/>
    </location>
</feature>
<dbReference type="Proteomes" id="UP001295684">
    <property type="component" value="Unassembled WGS sequence"/>
</dbReference>
<sequence length="880" mass="100331">MQNVRLSKASSLQQPTGDYFSNTKSSEAWNGDKKLYKINNYVPQDSSSYGSSASSTTFTQNFEAAASEITKGKDFEILLKQQEELRDLQSSVQKSLQMVQRRIKEGNTSQENKRNTNNLTRISNVSWFKKMPSTPGKAGQPKTMLQRSKSGTGLSRANCLNERAKNSQSFIQNATGYVDYSEMINNLDSFSKEVTTPKKVLKKPIFNHEESVRRTRAMRSNAASKEPTSRGCTVSSELDSSFNYGKVSQKKRGQNQSFVGHYSRKDLNRETSHQNRKTNKTPCRNNFKAHFRKQFRGIGREAPIGPQEKRLKLDLLKAGRNITMKHLNNLCTRSSPETKKAMQVFCMLLNVFKPEDRRIKVSTYMSWSSLCKYISKHNTSVMTEVVNAANNLDNGSFDKRLMKDLAEEFQEIELRGKIDSSLRILYCYLKAAIEFYGQKENPNEENERKTYSSVVETNGNNINNRSVTRRMLGNINVSKGIRNKKEASQSKQGENRLHLEDKSCSYHKTNISSERGNSSINTVKMKPVKTINSGLYKKSGAKKLFSSLLNKSKTALKIERRKDFHLKGETNNKVDSGEASPTKTSKPLMTRINPKLAQMQSDSSSKLHDKQCANESPMKEVQKSVNTYNFSLLKVDSVTKIITEDSFEDKSSNFYETPKSIFETVENPQQSLDIHCQFFQHLSPKSHQKLCVLDHCDSSRTLGKSIFGRETGTQNASEYEQELNVKPEKLDTIQYSESESSYSELNIELQQCDKASDSSMNATQREENEEGLSEQVINKEITITKNITKPQLPSEHITIVQRIPTERRAQMAPKVTGRNDLKSNRWDSTNKTFDLDMSLSTFTPKPEKELGERIHDLYSSPEHLRKKRRLEIIERLDNLL</sequence>
<proteinExistence type="predicted"/>
<evidence type="ECO:0000313" key="2">
    <source>
        <dbReference type="EMBL" id="CAI2382822.1"/>
    </source>
</evidence>
<feature type="compositionally biased region" description="Basic and acidic residues" evidence="1">
    <location>
        <begin position="605"/>
        <end position="620"/>
    </location>
</feature>
<dbReference type="EMBL" id="CAMPGE010025023">
    <property type="protein sequence ID" value="CAI2382822.1"/>
    <property type="molecule type" value="Genomic_DNA"/>
</dbReference>
<organism evidence="2 3">
    <name type="scientific">Euplotes crassus</name>
    <dbReference type="NCBI Taxonomy" id="5936"/>
    <lineage>
        <taxon>Eukaryota</taxon>
        <taxon>Sar</taxon>
        <taxon>Alveolata</taxon>
        <taxon>Ciliophora</taxon>
        <taxon>Intramacronucleata</taxon>
        <taxon>Spirotrichea</taxon>
        <taxon>Hypotrichia</taxon>
        <taxon>Euplotida</taxon>
        <taxon>Euplotidae</taxon>
        <taxon>Moneuplotes</taxon>
    </lineage>
</organism>
<evidence type="ECO:0000313" key="3">
    <source>
        <dbReference type="Proteomes" id="UP001295684"/>
    </source>
</evidence>
<name>A0AAD2D6T4_EUPCR</name>
<gene>
    <name evidence="2" type="ORF">ECRASSUSDP1_LOCUS24309</name>
</gene>
<feature type="compositionally biased region" description="Polar residues" evidence="1">
    <location>
        <begin position="577"/>
        <end position="587"/>
    </location>
</feature>
<accession>A0AAD2D6T4</accession>
<feature type="region of interest" description="Disordered" evidence="1">
    <location>
        <begin position="567"/>
        <end position="620"/>
    </location>
</feature>